<sequence>MARLYTRQAMSRQRNASLHFTSQVACPGIVTQVRLYARAAAPCGGHRVRGEGQFKAIVEPHGSGTRNQNHNLVLYEDCEPTYRHKTRIRLLLAVGPWRGRRSTVFRSTRITSHCRRDRSILY</sequence>
<dbReference type="EMBL" id="VSRR010000023">
    <property type="protein sequence ID" value="MPC08253.1"/>
    <property type="molecule type" value="Genomic_DNA"/>
</dbReference>
<reference evidence="1 2" key="1">
    <citation type="submission" date="2019-05" db="EMBL/GenBank/DDBJ databases">
        <title>Another draft genome of Portunus trituberculatus and its Hox gene families provides insights of decapod evolution.</title>
        <authorList>
            <person name="Jeong J.-H."/>
            <person name="Song I."/>
            <person name="Kim S."/>
            <person name="Choi T."/>
            <person name="Kim D."/>
            <person name="Ryu S."/>
            <person name="Kim W."/>
        </authorList>
    </citation>
    <scope>NUCLEOTIDE SEQUENCE [LARGE SCALE GENOMIC DNA]</scope>
    <source>
        <tissue evidence="1">Muscle</tissue>
    </source>
</reference>
<comment type="caution">
    <text evidence="1">The sequence shown here is derived from an EMBL/GenBank/DDBJ whole genome shotgun (WGS) entry which is preliminary data.</text>
</comment>
<keyword evidence="2" id="KW-1185">Reference proteome</keyword>
<proteinExistence type="predicted"/>
<organism evidence="1 2">
    <name type="scientific">Portunus trituberculatus</name>
    <name type="common">Swimming crab</name>
    <name type="synonym">Neptunus trituberculatus</name>
    <dbReference type="NCBI Taxonomy" id="210409"/>
    <lineage>
        <taxon>Eukaryota</taxon>
        <taxon>Metazoa</taxon>
        <taxon>Ecdysozoa</taxon>
        <taxon>Arthropoda</taxon>
        <taxon>Crustacea</taxon>
        <taxon>Multicrustacea</taxon>
        <taxon>Malacostraca</taxon>
        <taxon>Eumalacostraca</taxon>
        <taxon>Eucarida</taxon>
        <taxon>Decapoda</taxon>
        <taxon>Pleocyemata</taxon>
        <taxon>Brachyura</taxon>
        <taxon>Eubrachyura</taxon>
        <taxon>Portunoidea</taxon>
        <taxon>Portunidae</taxon>
        <taxon>Portuninae</taxon>
        <taxon>Portunus</taxon>
    </lineage>
</organism>
<protein>
    <submittedName>
        <fullName evidence="1">Uncharacterized protein</fullName>
    </submittedName>
</protein>
<dbReference type="Proteomes" id="UP000324222">
    <property type="component" value="Unassembled WGS sequence"/>
</dbReference>
<evidence type="ECO:0000313" key="2">
    <source>
        <dbReference type="Proteomes" id="UP000324222"/>
    </source>
</evidence>
<gene>
    <name evidence="1" type="ORF">E2C01_000832</name>
</gene>
<evidence type="ECO:0000313" key="1">
    <source>
        <dbReference type="EMBL" id="MPC08253.1"/>
    </source>
</evidence>
<dbReference type="AlphaFoldDB" id="A0A5B7CKZ8"/>
<accession>A0A5B7CKZ8</accession>
<name>A0A5B7CKZ8_PORTR</name>